<evidence type="ECO:0000256" key="3">
    <source>
        <dbReference type="ARBA" id="ARBA00012824"/>
    </source>
</evidence>
<dbReference type="RefSeq" id="WP_133503123.1">
    <property type="nucleotide sequence ID" value="NZ_SNXC01000010.1"/>
</dbReference>
<dbReference type="AlphaFoldDB" id="A0A4R6MBQ8"/>
<dbReference type="GO" id="GO:0008909">
    <property type="term" value="F:isochorismate synthase activity"/>
    <property type="evidence" value="ECO:0007669"/>
    <property type="project" value="UniProtKB-EC"/>
</dbReference>
<comment type="catalytic activity">
    <reaction evidence="1">
        <text>chorismate = isochorismate</text>
        <dbReference type="Rhea" id="RHEA:18985"/>
        <dbReference type="ChEBI" id="CHEBI:29748"/>
        <dbReference type="ChEBI" id="CHEBI:29780"/>
        <dbReference type="EC" id="5.4.4.2"/>
    </reaction>
</comment>
<evidence type="ECO:0000256" key="4">
    <source>
        <dbReference type="ARBA" id="ARBA00023235"/>
    </source>
</evidence>
<sequence>MDTLVSGYSKSASITASAPFLFYSNSSSVRCKGAKKVLERPLADPLFTQHLDELFTAEKALGVENPIVVGAIPFDLEQPTHLIVPEWFTFQSVPSFDMSLFNDRSFKHKVRAHQFFPEHDAFIHGVNQAHTLFGDTELKKVVLSRLLELELDQPVDLSRLMGNVMAQNPNAYHFNLPIREGVLIGASPELLIRKTADKVYSNPLAGSAKRQCHEEADVAAADGLWNSTKDQYEHRLVVDSIRSSIARYVGSKVIPDTPSLINTPTMWHLSTQIEGRLRDSNTSIFELIRSIHPTPAMGGTPSKLAKQVIDDVEPHDRCFFSGLVGWADSQGNGEWAIAIRCAEVKGAFVRLFAGAGIVPQSDPEMEWIETGNKMQTMLNAFGIERSAL</sequence>
<name>A0A4R6MBQ8_9GAMM</name>
<dbReference type="InterPro" id="IPR015890">
    <property type="entry name" value="Chorismate_C"/>
</dbReference>
<dbReference type="GO" id="GO:0009697">
    <property type="term" value="P:salicylic acid biosynthetic process"/>
    <property type="evidence" value="ECO:0007669"/>
    <property type="project" value="TreeGrafter"/>
</dbReference>
<evidence type="ECO:0000256" key="5">
    <source>
        <dbReference type="ARBA" id="ARBA00041564"/>
    </source>
</evidence>
<dbReference type="InterPro" id="IPR004561">
    <property type="entry name" value="IsoChor_synthase"/>
</dbReference>
<dbReference type="PANTHER" id="PTHR42839">
    <property type="entry name" value="ISOCHORISMATE SYNTHASE ENTC"/>
    <property type="match status" value="1"/>
</dbReference>
<organism evidence="7 8">
    <name type="scientific">Marinomonas balearica</name>
    <dbReference type="NCBI Taxonomy" id="491947"/>
    <lineage>
        <taxon>Bacteria</taxon>
        <taxon>Pseudomonadati</taxon>
        <taxon>Pseudomonadota</taxon>
        <taxon>Gammaproteobacteria</taxon>
        <taxon>Oceanospirillales</taxon>
        <taxon>Oceanospirillaceae</taxon>
        <taxon>Marinomonas</taxon>
    </lineage>
</organism>
<dbReference type="SUPFAM" id="SSF56322">
    <property type="entry name" value="ADC synthase"/>
    <property type="match status" value="1"/>
</dbReference>
<dbReference type="NCBIfam" id="TIGR00543">
    <property type="entry name" value="isochor_syn"/>
    <property type="match status" value="1"/>
</dbReference>
<dbReference type="PANTHER" id="PTHR42839:SF2">
    <property type="entry name" value="ISOCHORISMATE SYNTHASE ENTC"/>
    <property type="match status" value="1"/>
</dbReference>
<dbReference type="Pfam" id="PF00425">
    <property type="entry name" value="Chorismate_bind"/>
    <property type="match status" value="1"/>
</dbReference>
<proteinExistence type="inferred from homology"/>
<reference evidence="7 8" key="1">
    <citation type="submission" date="2019-03" db="EMBL/GenBank/DDBJ databases">
        <title>Genomic Encyclopedia of Type Strains, Phase III (KMG-III): the genomes of soil and plant-associated and newly described type strains.</title>
        <authorList>
            <person name="Whitman W."/>
        </authorList>
    </citation>
    <scope>NUCLEOTIDE SEQUENCE [LARGE SCALE GENOMIC DNA]</scope>
    <source>
        <strain evidence="7 8">CECT 7378</strain>
    </source>
</reference>
<gene>
    <name evidence="7" type="ORF">DFP79_1319</name>
</gene>
<keyword evidence="8" id="KW-1185">Reference proteome</keyword>
<dbReference type="Proteomes" id="UP000294656">
    <property type="component" value="Unassembled WGS sequence"/>
</dbReference>
<dbReference type="EMBL" id="SNXC01000010">
    <property type="protein sequence ID" value="TDO98904.1"/>
    <property type="molecule type" value="Genomic_DNA"/>
</dbReference>
<dbReference type="Gene3D" id="3.60.120.10">
    <property type="entry name" value="Anthranilate synthase"/>
    <property type="match status" value="1"/>
</dbReference>
<dbReference type="InterPro" id="IPR005801">
    <property type="entry name" value="ADC_synthase"/>
</dbReference>
<keyword evidence="4" id="KW-0413">Isomerase</keyword>
<protein>
    <recommendedName>
        <fullName evidence="3">isochorismate synthase</fullName>
        <ecNumber evidence="3">5.4.4.2</ecNumber>
    </recommendedName>
    <alternativeName>
        <fullName evidence="5">Isochorismate mutase</fullName>
    </alternativeName>
</protein>
<evidence type="ECO:0000256" key="1">
    <source>
        <dbReference type="ARBA" id="ARBA00000799"/>
    </source>
</evidence>
<dbReference type="OrthoDB" id="9806579at2"/>
<comment type="caution">
    <text evidence="7">The sequence shown here is derived from an EMBL/GenBank/DDBJ whole genome shotgun (WGS) entry which is preliminary data.</text>
</comment>
<evidence type="ECO:0000259" key="6">
    <source>
        <dbReference type="Pfam" id="PF00425"/>
    </source>
</evidence>
<comment type="similarity">
    <text evidence="2">Belongs to the isochorismate synthase family.</text>
</comment>
<evidence type="ECO:0000313" key="8">
    <source>
        <dbReference type="Proteomes" id="UP000294656"/>
    </source>
</evidence>
<evidence type="ECO:0000313" key="7">
    <source>
        <dbReference type="EMBL" id="TDO98904.1"/>
    </source>
</evidence>
<evidence type="ECO:0000256" key="2">
    <source>
        <dbReference type="ARBA" id="ARBA00005297"/>
    </source>
</evidence>
<accession>A0A4R6MBQ8</accession>
<feature type="domain" description="Chorismate-utilising enzyme C-terminal" evidence="6">
    <location>
        <begin position="120"/>
        <end position="373"/>
    </location>
</feature>
<dbReference type="EC" id="5.4.4.2" evidence="3"/>